<evidence type="ECO:0000313" key="3">
    <source>
        <dbReference type="Proteomes" id="UP000235965"/>
    </source>
</evidence>
<dbReference type="AlphaFoldDB" id="A0A2J7QFW2"/>
<sequence length="456" mass="51054">MDDATLISLVQNYEEIYNLKHPDYGNQQRRDNIWEETAGIMKRTAEGEFYEHLGVPTGYHVARSAEQVLVKMTENLDKVDESLLAPWQKFDAMNTFILPCLSFHLKNGVVRKKSLNDFDKSLKAAGKRWLNLPQRAGAEPLYLGYRMGGVNLLPMALLADVHQLVHGVRLLQSSTVGKLSQTILQAVVEKKIRTTAQPSDLVDYLNGRMDGAFASESIDVTNVWTRLGLATRRIRSKINVEWSLTATEEPQLQLNGFSLRASEVEYSLRCSIREYFRRRLLKKPDQGKVYEVTSVATPPNHFMRNGDVTRDWTVCPLMAPAALDVATNGAADVDMKMRRYHTFSHLAAVTRRHNAVLDRLVKALVPHEGTTVRVNQCVGGMDDGLRPDLLIVNGAEKSAVIIDVATPFENRYAAFEAARNENRAKYGHIADHFRRQGYDVCADAFILGALGGMGPG</sequence>
<evidence type="ECO:0000259" key="1">
    <source>
        <dbReference type="Pfam" id="PF10545"/>
    </source>
</evidence>
<dbReference type="Pfam" id="PF10545">
    <property type="entry name" value="MADF_DNA_bdg"/>
    <property type="match status" value="1"/>
</dbReference>
<dbReference type="STRING" id="105785.A0A2J7QFW2"/>
<gene>
    <name evidence="2" type="ORF">B7P43_G04282</name>
</gene>
<feature type="domain" description="MADF" evidence="1">
    <location>
        <begin position="6"/>
        <end position="48"/>
    </location>
</feature>
<reference evidence="2 3" key="1">
    <citation type="submission" date="2017-12" db="EMBL/GenBank/DDBJ databases">
        <title>Hemimetabolous genomes reveal molecular basis of termite eusociality.</title>
        <authorList>
            <person name="Harrison M.C."/>
            <person name="Jongepier E."/>
            <person name="Robertson H.M."/>
            <person name="Arning N."/>
            <person name="Bitard-Feildel T."/>
            <person name="Chao H."/>
            <person name="Childers C.P."/>
            <person name="Dinh H."/>
            <person name="Doddapaneni H."/>
            <person name="Dugan S."/>
            <person name="Gowin J."/>
            <person name="Greiner C."/>
            <person name="Han Y."/>
            <person name="Hu H."/>
            <person name="Hughes D.S.T."/>
            <person name="Huylmans A.-K."/>
            <person name="Kemena C."/>
            <person name="Kremer L.P.M."/>
            <person name="Lee S.L."/>
            <person name="Lopez-Ezquerra A."/>
            <person name="Mallet L."/>
            <person name="Monroy-Kuhn J.M."/>
            <person name="Moser A."/>
            <person name="Murali S.C."/>
            <person name="Muzny D.M."/>
            <person name="Otani S."/>
            <person name="Piulachs M.-D."/>
            <person name="Poelchau M."/>
            <person name="Qu J."/>
            <person name="Schaub F."/>
            <person name="Wada-Katsumata A."/>
            <person name="Worley K.C."/>
            <person name="Xie Q."/>
            <person name="Ylla G."/>
            <person name="Poulsen M."/>
            <person name="Gibbs R.A."/>
            <person name="Schal C."/>
            <person name="Richards S."/>
            <person name="Belles X."/>
            <person name="Korb J."/>
            <person name="Bornberg-Bauer E."/>
        </authorList>
    </citation>
    <scope>NUCLEOTIDE SEQUENCE [LARGE SCALE GENOMIC DNA]</scope>
    <source>
        <tissue evidence="2">Whole body</tissue>
    </source>
</reference>
<keyword evidence="3" id="KW-1185">Reference proteome</keyword>
<dbReference type="Proteomes" id="UP000235965">
    <property type="component" value="Unassembled WGS sequence"/>
</dbReference>
<organism evidence="2 3">
    <name type="scientific">Cryptotermes secundus</name>
    <dbReference type="NCBI Taxonomy" id="105785"/>
    <lineage>
        <taxon>Eukaryota</taxon>
        <taxon>Metazoa</taxon>
        <taxon>Ecdysozoa</taxon>
        <taxon>Arthropoda</taxon>
        <taxon>Hexapoda</taxon>
        <taxon>Insecta</taxon>
        <taxon>Pterygota</taxon>
        <taxon>Neoptera</taxon>
        <taxon>Polyneoptera</taxon>
        <taxon>Dictyoptera</taxon>
        <taxon>Blattodea</taxon>
        <taxon>Blattoidea</taxon>
        <taxon>Termitoidae</taxon>
        <taxon>Kalotermitidae</taxon>
        <taxon>Cryptotermitinae</taxon>
        <taxon>Cryptotermes</taxon>
    </lineage>
</organism>
<dbReference type="EMBL" id="NEVH01014838">
    <property type="protein sequence ID" value="PNF27487.1"/>
    <property type="molecule type" value="Genomic_DNA"/>
</dbReference>
<proteinExistence type="predicted"/>
<protein>
    <recommendedName>
        <fullName evidence="1">MADF domain-containing protein</fullName>
    </recommendedName>
</protein>
<dbReference type="InterPro" id="IPR006578">
    <property type="entry name" value="MADF-dom"/>
</dbReference>
<name>A0A2J7QFW2_9NEOP</name>
<comment type="caution">
    <text evidence="2">The sequence shown here is derived from an EMBL/GenBank/DDBJ whole genome shotgun (WGS) entry which is preliminary data.</text>
</comment>
<evidence type="ECO:0000313" key="2">
    <source>
        <dbReference type="EMBL" id="PNF27487.1"/>
    </source>
</evidence>
<dbReference type="InParanoid" id="A0A2J7QFW2"/>
<accession>A0A2J7QFW2</accession>